<evidence type="ECO:0000256" key="4">
    <source>
        <dbReference type="ARBA" id="ARBA00022950"/>
    </source>
</evidence>
<evidence type="ECO:0000256" key="3">
    <source>
        <dbReference type="ARBA" id="ARBA00022801"/>
    </source>
</evidence>
<dbReference type="GO" id="GO:0006508">
    <property type="term" value="P:proteolysis"/>
    <property type="evidence" value="ECO:0007669"/>
    <property type="project" value="UniProtKB-KW"/>
</dbReference>
<evidence type="ECO:0000256" key="2">
    <source>
        <dbReference type="ARBA" id="ARBA00022670"/>
    </source>
</evidence>
<keyword evidence="3" id="KW-0378">Hydrolase</keyword>
<sequence>MAIRPEVETRFLPATAVRADALDNSGPVFSGMSPPWDSWSEDLGFRERFMPGAFRDLLMDPALDVVATWQHDSDFPLGRTGNKTLTLEETGVGLEWRAVPIWPSDRVADYAAQVRGGYVVGTSFAFSQSDPKNEVWGMNGDELTRTILRATGLYDTAIVTHPAYADSKVGLRRRDAWAAQHLSDRERCRIRERDLDRRSDRAAAAPKPFTILPHRGAMVRAAAAAARLAMSSRGNP</sequence>
<name>A0A6J5QVA6_9CAUD</name>
<dbReference type="Pfam" id="PF04586">
    <property type="entry name" value="Peptidase_S78"/>
    <property type="match status" value="1"/>
</dbReference>
<evidence type="ECO:0000259" key="6">
    <source>
        <dbReference type="Pfam" id="PF04586"/>
    </source>
</evidence>
<dbReference type="InterPro" id="IPR054613">
    <property type="entry name" value="Peptidase_S78_dom"/>
</dbReference>
<accession>A0A6J5QVA6</accession>
<gene>
    <name evidence="7" type="ORF">UFOVP1124_29</name>
</gene>
<dbReference type="NCBIfam" id="TIGR01543">
    <property type="entry name" value="proheadase_HK97"/>
    <property type="match status" value="1"/>
</dbReference>
<dbReference type="GO" id="GO:0008233">
    <property type="term" value="F:peptidase activity"/>
    <property type="evidence" value="ECO:0007669"/>
    <property type="project" value="UniProtKB-KW"/>
</dbReference>
<organism evidence="7">
    <name type="scientific">uncultured Caudovirales phage</name>
    <dbReference type="NCBI Taxonomy" id="2100421"/>
    <lineage>
        <taxon>Viruses</taxon>
        <taxon>Duplodnaviria</taxon>
        <taxon>Heunggongvirae</taxon>
        <taxon>Uroviricota</taxon>
        <taxon>Caudoviricetes</taxon>
        <taxon>Peduoviridae</taxon>
        <taxon>Maltschvirus</taxon>
        <taxon>Maltschvirus maltsch</taxon>
    </lineage>
</organism>
<dbReference type="GO" id="GO:0046797">
    <property type="term" value="P:viral procapsid maturation"/>
    <property type="evidence" value="ECO:0007669"/>
    <property type="project" value="UniProtKB-KW"/>
</dbReference>
<evidence type="ECO:0000256" key="1">
    <source>
        <dbReference type="ARBA" id="ARBA00022612"/>
    </source>
</evidence>
<keyword evidence="5" id="KW-1273">Viral capsid maturation</keyword>
<reference evidence="7" key="1">
    <citation type="submission" date="2020-05" db="EMBL/GenBank/DDBJ databases">
        <authorList>
            <person name="Chiriac C."/>
            <person name="Salcher M."/>
            <person name="Ghai R."/>
            <person name="Kavagutti S V."/>
        </authorList>
    </citation>
    <scope>NUCLEOTIDE SEQUENCE</scope>
</reference>
<proteinExistence type="predicted"/>
<protein>
    <submittedName>
        <fullName evidence="7">COG3740 Phage head maturation protease</fullName>
    </submittedName>
</protein>
<dbReference type="EMBL" id="LR797064">
    <property type="protein sequence ID" value="CAB4184685.1"/>
    <property type="molecule type" value="Genomic_DNA"/>
</dbReference>
<keyword evidence="1" id="KW-1188">Viral release from host cell</keyword>
<dbReference type="InterPro" id="IPR006433">
    <property type="entry name" value="Prohead_protease"/>
</dbReference>
<evidence type="ECO:0000256" key="5">
    <source>
        <dbReference type="ARBA" id="ARBA00023045"/>
    </source>
</evidence>
<keyword evidence="2 7" id="KW-0645">Protease</keyword>
<evidence type="ECO:0000313" key="7">
    <source>
        <dbReference type="EMBL" id="CAB4184685.1"/>
    </source>
</evidence>
<keyword evidence="4" id="KW-0118">Viral capsid assembly</keyword>
<feature type="domain" description="Prohead serine protease" evidence="6">
    <location>
        <begin position="19"/>
        <end position="175"/>
    </location>
</feature>